<dbReference type="SUPFAM" id="SSF51126">
    <property type="entry name" value="Pectin lyase-like"/>
    <property type="match status" value="1"/>
</dbReference>
<evidence type="ECO:0000259" key="2">
    <source>
        <dbReference type="PROSITE" id="PS51208"/>
    </source>
</evidence>
<dbReference type="InterPro" id="IPR036709">
    <property type="entry name" value="Autotransporte_beta_dom_sf"/>
</dbReference>
<comment type="caution">
    <text evidence="3">The sequence shown here is derived from an EMBL/GenBank/DDBJ whole genome shotgun (WGS) entry which is preliminary data.</text>
</comment>
<dbReference type="InterPro" id="IPR004899">
    <property type="entry name" value="Pertactin_central"/>
</dbReference>
<dbReference type="EMBL" id="JSFK01000036">
    <property type="protein sequence ID" value="KHA70514.1"/>
    <property type="molecule type" value="Genomic_DNA"/>
</dbReference>
<proteinExistence type="predicted"/>
<dbReference type="SMART" id="SM00869">
    <property type="entry name" value="Autotransporter"/>
    <property type="match status" value="1"/>
</dbReference>
<dbReference type="InterPro" id="IPR012332">
    <property type="entry name" value="Autotransporter_pectin_lyase_C"/>
</dbReference>
<protein>
    <recommendedName>
        <fullName evidence="2">Autotransporter domain-containing protein</fullName>
    </recommendedName>
</protein>
<dbReference type="PROSITE" id="PS51208">
    <property type="entry name" value="AUTOTRANSPORTER"/>
    <property type="match status" value="1"/>
</dbReference>
<dbReference type="NCBIfam" id="TIGR01414">
    <property type="entry name" value="autotrans_barl"/>
    <property type="match status" value="1"/>
</dbReference>
<dbReference type="GO" id="GO:0019867">
    <property type="term" value="C:outer membrane"/>
    <property type="evidence" value="ECO:0007669"/>
    <property type="project" value="InterPro"/>
</dbReference>
<dbReference type="Gene3D" id="2.160.20.20">
    <property type="match status" value="1"/>
</dbReference>
<feature type="domain" description="Autotransporter" evidence="2">
    <location>
        <begin position="448"/>
        <end position="718"/>
    </location>
</feature>
<dbReference type="PATRIC" id="fig|587753.9.peg.4292"/>
<dbReference type="PANTHER" id="PTHR35037:SF7">
    <property type="entry name" value="AUTOTRANSPORTER"/>
    <property type="match status" value="1"/>
</dbReference>
<evidence type="ECO:0000313" key="3">
    <source>
        <dbReference type="EMBL" id="KHA70514.1"/>
    </source>
</evidence>
<dbReference type="PANTHER" id="PTHR35037">
    <property type="entry name" value="C-TERMINAL REGION OF AIDA-LIKE PROTEIN"/>
    <property type="match status" value="1"/>
</dbReference>
<organism evidence="3 4">
    <name type="scientific">Pseudomonas chlororaphis</name>
    <dbReference type="NCBI Taxonomy" id="587753"/>
    <lineage>
        <taxon>Bacteria</taxon>
        <taxon>Pseudomonadati</taxon>
        <taxon>Pseudomonadota</taxon>
        <taxon>Gammaproteobacteria</taxon>
        <taxon>Pseudomonadales</taxon>
        <taxon>Pseudomonadaceae</taxon>
        <taxon>Pseudomonas</taxon>
    </lineage>
</organism>
<evidence type="ECO:0000256" key="1">
    <source>
        <dbReference type="ARBA" id="ARBA00022729"/>
    </source>
</evidence>
<dbReference type="Pfam" id="PF03212">
    <property type="entry name" value="Pertactin"/>
    <property type="match status" value="1"/>
</dbReference>
<evidence type="ECO:0000313" key="4">
    <source>
        <dbReference type="Proteomes" id="UP000030564"/>
    </source>
</evidence>
<name>A0A0A6D7H1_9PSED</name>
<dbReference type="SUPFAM" id="SSF103515">
    <property type="entry name" value="Autotransporter"/>
    <property type="match status" value="1"/>
</dbReference>
<dbReference type="CDD" id="cd01343">
    <property type="entry name" value="PL1_Passenger_AT"/>
    <property type="match status" value="1"/>
</dbReference>
<gene>
    <name evidence="3" type="ORF">NZ35_25425</name>
</gene>
<dbReference type="Proteomes" id="UP000030564">
    <property type="component" value="Unassembled WGS sequence"/>
</dbReference>
<dbReference type="InterPro" id="IPR003991">
    <property type="entry name" value="Pertactin_virulence_factor"/>
</dbReference>
<dbReference type="InterPro" id="IPR005546">
    <property type="entry name" value="Autotransporte_beta"/>
</dbReference>
<accession>A0A0A6D7H1</accession>
<dbReference type="InterPro" id="IPR051551">
    <property type="entry name" value="Autotransporter_adhesion"/>
</dbReference>
<dbReference type="Gene3D" id="2.40.128.130">
    <property type="entry name" value="Autotransporter beta-domain"/>
    <property type="match status" value="1"/>
</dbReference>
<dbReference type="InterPro" id="IPR006315">
    <property type="entry name" value="OM_autotransptr_brl_dom"/>
</dbReference>
<dbReference type="Pfam" id="PF03797">
    <property type="entry name" value="Autotransporter"/>
    <property type="match status" value="1"/>
</dbReference>
<dbReference type="AlphaFoldDB" id="A0A0A6D7H1"/>
<dbReference type="InterPro" id="IPR011050">
    <property type="entry name" value="Pectin_lyase_fold/virulence"/>
</dbReference>
<keyword evidence="1" id="KW-0732">Signal</keyword>
<reference evidence="3 4" key="1">
    <citation type="submission" date="2014-10" db="EMBL/GenBank/DDBJ databases">
        <title>Draft genome sequence of Pseudomonas chlororaphis EA105.</title>
        <authorList>
            <person name="McCully L.M."/>
            <person name="Bitzer A.S."/>
            <person name="Spence C."/>
            <person name="Bais H."/>
            <person name="Silby M.W."/>
        </authorList>
    </citation>
    <scope>NUCLEOTIDE SEQUENCE [LARGE SCALE GENOMIC DNA]</scope>
    <source>
        <strain evidence="3 4">EA105</strain>
    </source>
</reference>
<sequence>MAVMAMLSGNQTQARQLLPGEIVVISNPSPAETWSAGSASSLTINGGVTLSISASGASSVVLNGVSTTGSSGPSAVQITNSTAEINASTIVGNRTGLNVARVSGTTSGSVVNANNSAISGVNGGAAVSSYSTLNLSNTQVFGTGASSFGVVLAGGNVNASANSVIAGEQNGVVFRADPTDTQSSTLTLNQSHVQSTNGAAILVDVPSVSGSTVQIDVKDGSTIVGGNGVILDVSGGAITTMNVERSALSGDIISDSVSNTSVVLGNQAVLNGRMENVANVSINDSGRWNMTGASDVGALQLNGGTVSLQSGLGFYQLNIASLSGSEGTFALKTDFTTGQTDSVNIVGNASGNHNLQVASSGVDAPSGQPITLVRTGGGDAQFRLSNGSVDLGAFRYQLASSGNEWFLDPTTRTISPGARSVLALFNTAIPVWYGDMAPVHTRLSELRSSENNAGAWGRVYGKKYNVADGSGVGYQQTQRGFSLGWDIPLPSFADGQWLIGIMAGHSDSDLDLDYGTSGEIESNYLGAYATWVDRASGYYFDGLVKYNHYRNEAKVSVSDGTRAEGSNNTSGIGWESEFGRHIMLTEKSFIEPFARLSAVVIQGDDFRLDNGMDAKGDAARSLLGSVGMKVGRTFNVEKNVSIQPYLTGSLEHEFAENNEVKVNNNVFNNNLSGSRVAWGTGLAVSVSKSLQGHAEFDYIKGRNFEQPYGFSLGLRYLW</sequence>
<dbReference type="PRINTS" id="PR01484">
    <property type="entry name" value="PRTACTNFAMLY"/>
</dbReference>